<comment type="similarity">
    <text evidence="1 4">Belongs to the aldehyde dehydrogenase family.</text>
</comment>
<evidence type="ECO:0000256" key="2">
    <source>
        <dbReference type="ARBA" id="ARBA00023002"/>
    </source>
</evidence>
<dbReference type="FunFam" id="3.40.309.10:FF:000012">
    <property type="entry name" value="Betaine aldehyde dehydrogenase"/>
    <property type="match status" value="1"/>
</dbReference>
<dbReference type="Proteomes" id="UP000032232">
    <property type="component" value="Unassembled WGS sequence"/>
</dbReference>
<dbReference type="NCBIfam" id="NF009725">
    <property type="entry name" value="PRK13252.1"/>
    <property type="match status" value="1"/>
</dbReference>
<accession>A0A0D1EKI9</accession>
<feature type="domain" description="Aldehyde dehydrogenase" evidence="5">
    <location>
        <begin position="17"/>
        <end position="474"/>
    </location>
</feature>
<sequence length="485" mass="51003">MTGGIQPPASHFVDGAWVEDQDGPALDVVYPATGKVVARVHGATDAVLDRALASAAGAQTEWAATDPAERGRILRRAADLIRARNRDLSELETLDTGKPLQETLVADAASGADALEYFGALAADIRGETMRFGADWAYTIRRPLGVCAGIGAWNYPTQIACWKAAPALAAGNAMVFKPSEATPLGALRIAEILHEAGLPAGLFNVVQGDGRVGATLTTDRRVAKVSLTGSVPTGREVAGAAAGAMKHVTMELGGKSPLLIFEDADLGDAVSGAINGNFYSSGQVCSNGTRVFVQRGLRDAFVSRLTERLAGVVIGDPLDEATNYGPMTTEAQMRIVLDHIGRARAEGATVGAGGTRIDREGYWIEPTILTDLTDDMACVREEIFGPVLSVLTFEDEDEAIARANATGFGLAAGIFTRDLTRAHRVAAAMQAGTIWINQYNLTPAGMPFGGSKMSGIGRENARAALDHYTEVQTIYVGMGPVEAAY</sequence>
<name>A0A0D1EKI9_9RHOB</name>
<keyword evidence="7" id="KW-1185">Reference proteome</keyword>
<evidence type="ECO:0000313" key="7">
    <source>
        <dbReference type="Proteomes" id="UP000032232"/>
    </source>
</evidence>
<dbReference type="InterPro" id="IPR029510">
    <property type="entry name" value="Ald_DH_CS_GLU"/>
</dbReference>
<dbReference type="PROSITE" id="PS00687">
    <property type="entry name" value="ALDEHYDE_DEHYDR_GLU"/>
    <property type="match status" value="1"/>
</dbReference>
<evidence type="ECO:0000259" key="5">
    <source>
        <dbReference type="Pfam" id="PF00171"/>
    </source>
</evidence>
<dbReference type="InterPro" id="IPR015590">
    <property type="entry name" value="Aldehyde_DH_dom"/>
</dbReference>
<dbReference type="Pfam" id="PF00171">
    <property type="entry name" value="Aldedh"/>
    <property type="match status" value="1"/>
</dbReference>
<dbReference type="Gene3D" id="3.40.309.10">
    <property type="entry name" value="Aldehyde Dehydrogenase, Chain A, domain 2"/>
    <property type="match status" value="1"/>
</dbReference>
<gene>
    <name evidence="6" type="primary">betB</name>
    <name evidence="6" type="ORF">jaqu_07300</name>
</gene>
<dbReference type="PROSITE" id="PS00070">
    <property type="entry name" value="ALDEHYDE_DEHYDR_CYS"/>
    <property type="match status" value="1"/>
</dbReference>
<dbReference type="EMBL" id="JYFE01000017">
    <property type="protein sequence ID" value="KIT17541.1"/>
    <property type="molecule type" value="Genomic_DNA"/>
</dbReference>
<reference evidence="6 7" key="1">
    <citation type="submission" date="2015-02" db="EMBL/GenBank/DDBJ databases">
        <title>Genome Sequence of Jannaschia aquimarina DSM28248, a member of the Roseobacter clade.</title>
        <authorList>
            <person name="Voget S."/>
            <person name="Daniel R."/>
        </authorList>
    </citation>
    <scope>NUCLEOTIDE SEQUENCE [LARGE SCALE GENOMIC DNA]</scope>
    <source>
        <strain evidence="6 7">GSW-M26</strain>
    </source>
</reference>
<dbReference type="InterPro" id="IPR016160">
    <property type="entry name" value="Ald_DH_CS_CYS"/>
</dbReference>
<dbReference type="InterPro" id="IPR016163">
    <property type="entry name" value="Ald_DH_C"/>
</dbReference>
<dbReference type="FunFam" id="3.40.605.10:FF:000007">
    <property type="entry name" value="NAD/NADP-dependent betaine aldehyde dehydrogenase"/>
    <property type="match status" value="1"/>
</dbReference>
<dbReference type="PANTHER" id="PTHR11699">
    <property type="entry name" value="ALDEHYDE DEHYDROGENASE-RELATED"/>
    <property type="match status" value="1"/>
</dbReference>
<comment type="caution">
    <text evidence="6">The sequence shown here is derived from an EMBL/GenBank/DDBJ whole genome shotgun (WGS) entry which is preliminary data.</text>
</comment>
<dbReference type="RefSeq" id="WP_043917574.1">
    <property type="nucleotide sequence ID" value="NZ_FZPF01000002.1"/>
</dbReference>
<dbReference type="EC" id="1.2.1.8" evidence="6"/>
<evidence type="ECO:0000256" key="4">
    <source>
        <dbReference type="RuleBase" id="RU003345"/>
    </source>
</evidence>
<dbReference type="GO" id="GO:0008802">
    <property type="term" value="F:betaine-aldehyde dehydrogenase (NAD+) activity"/>
    <property type="evidence" value="ECO:0007669"/>
    <property type="project" value="UniProtKB-EC"/>
</dbReference>
<proteinExistence type="inferred from homology"/>
<dbReference type="PATRIC" id="fig|935700.4.peg.769"/>
<keyword evidence="2 4" id="KW-0560">Oxidoreductase</keyword>
<dbReference type="STRING" id="935700.jaqu_07300"/>
<dbReference type="AlphaFoldDB" id="A0A0D1EKI9"/>
<dbReference type="OrthoDB" id="9812625at2"/>
<dbReference type="InterPro" id="IPR016161">
    <property type="entry name" value="Ald_DH/histidinol_DH"/>
</dbReference>
<evidence type="ECO:0000256" key="1">
    <source>
        <dbReference type="ARBA" id="ARBA00009986"/>
    </source>
</evidence>
<organism evidence="6 7">
    <name type="scientific">Jannaschia aquimarina</name>
    <dbReference type="NCBI Taxonomy" id="935700"/>
    <lineage>
        <taxon>Bacteria</taxon>
        <taxon>Pseudomonadati</taxon>
        <taxon>Pseudomonadota</taxon>
        <taxon>Alphaproteobacteria</taxon>
        <taxon>Rhodobacterales</taxon>
        <taxon>Roseobacteraceae</taxon>
        <taxon>Jannaschia</taxon>
    </lineage>
</organism>
<dbReference type="Gene3D" id="3.40.605.10">
    <property type="entry name" value="Aldehyde Dehydrogenase, Chain A, domain 1"/>
    <property type="match status" value="1"/>
</dbReference>
<feature type="active site" evidence="3">
    <location>
        <position position="251"/>
    </location>
</feature>
<dbReference type="SUPFAM" id="SSF53720">
    <property type="entry name" value="ALDH-like"/>
    <property type="match status" value="1"/>
</dbReference>
<evidence type="ECO:0000256" key="3">
    <source>
        <dbReference type="PROSITE-ProRule" id="PRU10007"/>
    </source>
</evidence>
<dbReference type="InterPro" id="IPR016162">
    <property type="entry name" value="Ald_DH_N"/>
</dbReference>
<evidence type="ECO:0000313" key="6">
    <source>
        <dbReference type="EMBL" id="KIT17541.1"/>
    </source>
</evidence>
<protein>
    <submittedName>
        <fullName evidence="6">BetB protein</fullName>
        <ecNumber evidence="6">1.2.1.8</ecNumber>
    </submittedName>
</protein>